<feature type="region of interest" description="Disordered" evidence="1">
    <location>
        <begin position="116"/>
        <end position="154"/>
    </location>
</feature>
<sequence>MAQYYNSTASTSLNRLTTDPSLAPSQRPILDEDDLNQSIYIFPNPSTIRSRSSSISFSISPSSPFSPASTFSVSGASDYWSGSAASPSSRHATGSRGRTISVSTAAESVEVEVWNWEDEGEDHQPSQNSEEAVERRSRWESLETPESSRRLRAEIGTSPSTVSWTDTLSSLSPSALSLGSPMRGHRRSSARSTSDSDSQIPRYDGPAPHPAIRLPLLSLLSSFLSIDESTLHLLRHTPSTSTLFPDLPCRKVSERYSSREATVPEHGFTKLLLYSGSEDDSSSTLTKGLNVMYEKDEEERGEEDTAWVVWRWMRWAVGQ</sequence>
<dbReference type="EMBL" id="ML213509">
    <property type="protein sequence ID" value="TFK52440.1"/>
    <property type="molecule type" value="Genomic_DNA"/>
</dbReference>
<evidence type="ECO:0000313" key="2">
    <source>
        <dbReference type="EMBL" id="TFK52440.1"/>
    </source>
</evidence>
<organism evidence="2 3">
    <name type="scientific">Heliocybe sulcata</name>
    <dbReference type="NCBI Taxonomy" id="5364"/>
    <lineage>
        <taxon>Eukaryota</taxon>
        <taxon>Fungi</taxon>
        <taxon>Dikarya</taxon>
        <taxon>Basidiomycota</taxon>
        <taxon>Agaricomycotina</taxon>
        <taxon>Agaricomycetes</taxon>
        <taxon>Gloeophyllales</taxon>
        <taxon>Gloeophyllaceae</taxon>
        <taxon>Heliocybe</taxon>
    </lineage>
</organism>
<gene>
    <name evidence="2" type="ORF">OE88DRAFT_1657708</name>
</gene>
<feature type="region of interest" description="Disordered" evidence="1">
    <location>
        <begin position="1"/>
        <end position="30"/>
    </location>
</feature>
<feature type="region of interest" description="Disordered" evidence="1">
    <location>
        <begin position="173"/>
        <end position="206"/>
    </location>
</feature>
<accession>A0A5C3N4U7</accession>
<feature type="compositionally biased region" description="Polar residues" evidence="1">
    <location>
        <begin position="1"/>
        <end position="24"/>
    </location>
</feature>
<dbReference type="Proteomes" id="UP000305948">
    <property type="component" value="Unassembled WGS sequence"/>
</dbReference>
<dbReference type="OrthoDB" id="3262135at2759"/>
<keyword evidence="3" id="KW-1185">Reference proteome</keyword>
<dbReference type="AlphaFoldDB" id="A0A5C3N4U7"/>
<proteinExistence type="predicted"/>
<protein>
    <submittedName>
        <fullName evidence="2">Uncharacterized protein</fullName>
    </submittedName>
</protein>
<reference evidence="2 3" key="1">
    <citation type="journal article" date="2019" name="Nat. Ecol. Evol.">
        <title>Megaphylogeny resolves global patterns of mushroom evolution.</title>
        <authorList>
            <person name="Varga T."/>
            <person name="Krizsan K."/>
            <person name="Foldi C."/>
            <person name="Dima B."/>
            <person name="Sanchez-Garcia M."/>
            <person name="Sanchez-Ramirez S."/>
            <person name="Szollosi G.J."/>
            <person name="Szarkandi J.G."/>
            <person name="Papp V."/>
            <person name="Albert L."/>
            <person name="Andreopoulos W."/>
            <person name="Angelini C."/>
            <person name="Antonin V."/>
            <person name="Barry K.W."/>
            <person name="Bougher N.L."/>
            <person name="Buchanan P."/>
            <person name="Buyck B."/>
            <person name="Bense V."/>
            <person name="Catcheside P."/>
            <person name="Chovatia M."/>
            <person name="Cooper J."/>
            <person name="Damon W."/>
            <person name="Desjardin D."/>
            <person name="Finy P."/>
            <person name="Geml J."/>
            <person name="Haridas S."/>
            <person name="Hughes K."/>
            <person name="Justo A."/>
            <person name="Karasinski D."/>
            <person name="Kautmanova I."/>
            <person name="Kiss B."/>
            <person name="Kocsube S."/>
            <person name="Kotiranta H."/>
            <person name="LaButti K.M."/>
            <person name="Lechner B.E."/>
            <person name="Liimatainen K."/>
            <person name="Lipzen A."/>
            <person name="Lukacs Z."/>
            <person name="Mihaltcheva S."/>
            <person name="Morgado L.N."/>
            <person name="Niskanen T."/>
            <person name="Noordeloos M.E."/>
            <person name="Ohm R.A."/>
            <person name="Ortiz-Santana B."/>
            <person name="Ovrebo C."/>
            <person name="Racz N."/>
            <person name="Riley R."/>
            <person name="Savchenko A."/>
            <person name="Shiryaev A."/>
            <person name="Soop K."/>
            <person name="Spirin V."/>
            <person name="Szebenyi C."/>
            <person name="Tomsovsky M."/>
            <person name="Tulloss R.E."/>
            <person name="Uehling J."/>
            <person name="Grigoriev I.V."/>
            <person name="Vagvolgyi C."/>
            <person name="Papp T."/>
            <person name="Martin F.M."/>
            <person name="Miettinen O."/>
            <person name="Hibbett D.S."/>
            <person name="Nagy L.G."/>
        </authorList>
    </citation>
    <scope>NUCLEOTIDE SEQUENCE [LARGE SCALE GENOMIC DNA]</scope>
    <source>
        <strain evidence="2 3">OMC1185</strain>
    </source>
</reference>
<feature type="region of interest" description="Disordered" evidence="1">
    <location>
        <begin position="82"/>
        <end position="104"/>
    </location>
</feature>
<evidence type="ECO:0000313" key="3">
    <source>
        <dbReference type="Proteomes" id="UP000305948"/>
    </source>
</evidence>
<evidence type="ECO:0000256" key="1">
    <source>
        <dbReference type="SAM" id="MobiDB-lite"/>
    </source>
</evidence>
<name>A0A5C3N4U7_9AGAM</name>
<feature type="compositionally biased region" description="Polar residues" evidence="1">
    <location>
        <begin position="83"/>
        <end position="100"/>
    </location>
</feature>
<feature type="compositionally biased region" description="Basic and acidic residues" evidence="1">
    <location>
        <begin position="132"/>
        <end position="153"/>
    </location>
</feature>